<proteinExistence type="predicted"/>
<dbReference type="InterPro" id="IPR025234">
    <property type="entry name" value="YjzH-like"/>
</dbReference>
<dbReference type="EMBL" id="PRDK01000004">
    <property type="protein sequence ID" value="MBE8713483.1"/>
    <property type="molecule type" value="Genomic_DNA"/>
</dbReference>
<sequence>MRKYEFKVVELFGKANWTEYKFDLKELDHKIQELGNEGFQLVNSLSICGTGGITTQLVCTFQREITQ</sequence>
<organism evidence="1 2">
    <name type="scientific">Sphingobacterium hungaricum</name>
    <dbReference type="NCBI Taxonomy" id="2082723"/>
    <lineage>
        <taxon>Bacteria</taxon>
        <taxon>Pseudomonadati</taxon>
        <taxon>Bacteroidota</taxon>
        <taxon>Sphingobacteriia</taxon>
        <taxon>Sphingobacteriales</taxon>
        <taxon>Sphingobacteriaceae</taxon>
        <taxon>Sphingobacterium</taxon>
    </lineage>
</organism>
<name>A0A928UV31_9SPHI</name>
<evidence type="ECO:0000313" key="2">
    <source>
        <dbReference type="Proteomes" id="UP000616201"/>
    </source>
</evidence>
<evidence type="ECO:0008006" key="3">
    <source>
        <dbReference type="Google" id="ProtNLM"/>
    </source>
</evidence>
<reference evidence="1" key="1">
    <citation type="submission" date="2018-02" db="EMBL/GenBank/DDBJ databases">
        <authorList>
            <person name="Vasarhelyi B.M."/>
            <person name="Deshmukh S."/>
            <person name="Balint B."/>
            <person name="Kukolya J."/>
        </authorList>
    </citation>
    <scope>NUCLEOTIDE SEQUENCE</scope>
    <source>
        <strain evidence="1">KB22</strain>
    </source>
</reference>
<dbReference type="Pfam" id="PF13783">
    <property type="entry name" value="DUF4177"/>
    <property type="match status" value="1"/>
</dbReference>
<accession>A0A928UV31</accession>
<gene>
    <name evidence="1" type="ORF">C4F49_07315</name>
</gene>
<comment type="caution">
    <text evidence="1">The sequence shown here is derived from an EMBL/GenBank/DDBJ whole genome shotgun (WGS) entry which is preliminary data.</text>
</comment>
<keyword evidence="2" id="KW-1185">Reference proteome</keyword>
<protein>
    <recommendedName>
        <fullName evidence="3">DUF4177 domain-containing protein</fullName>
    </recommendedName>
</protein>
<dbReference type="Proteomes" id="UP000616201">
    <property type="component" value="Unassembled WGS sequence"/>
</dbReference>
<dbReference type="AlphaFoldDB" id="A0A928UV31"/>
<evidence type="ECO:0000313" key="1">
    <source>
        <dbReference type="EMBL" id="MBE8713483.1"/>
    </source>
</evidence>
<dbReference type="RefSeq" id="WP_196935423.1">
    <property type="nucleotide sequence ID" value="NZ_MU158698.1"/>
</dbReference>